<dbReference type="GO" id="GO:2000143">
    <property type="term" value="P:negative regulation of DNA-templated transcription initiation"/>
    <property type="evidence" value="ECO:0007669"/>
    <property type="project" value="TreeGrafter"/>
</dbReference>
<dbReference type="InterPro" id="IPR020603">
    <property type="entry name" value="MraZ_dom"/>
</dbReference>
<name>A0A1M6GSQ2_9RHOB</name>
<dbReference type="HAMAP" id="MF_01008">
    <property type="entry name" value="MraZ"/>
    <property type="match status" value="1"/>
</dbReference>
<dbReference type="OrthoDB" id="9807753at2"/>
<keyword evidence="3" id="KW-0677">Repeat</keyword>
<evidence type="ECO:0000256" key="5">
    <source>
        <dbReference type="ARBA" id="ARBA00023125"/>
    </source>
</evidence>
<dbReference type="InterPro" id="IPR007159">
    <property type="entry name" value="SpoVT-AbrB_dom"/>
</dbReference>
<comment type="subcellular location">
    <subcellularLocation>
        <location evidence="7">Cytoplasm</location>
        <location evidence="7">Nucleoid</location>
    </subcellularLocation>
</comment>
<dbReference type="PANTHER" id="PTHR34701">
    <property type="entry name" value="TRANSCRIPTIONAL REGULATOR MRAZ"/>
    <property type="match status" value="1"/>
</dbReference>
<keyword evidence="6 7" id="KW-0804">Transcription</keyword>
<dbReference type="EMBL" id="FQYO01000005">
    <property type="protein sequence ID" value="SHJ12916.1"/>
    <property type="molecule type" value="Genomic_DNA"/>
</dbReference>
<proteinExistence type="inferred from homology"/>
<evidence type="ECO:0000256" key="6">
    <source>
        <dbReference type="ARBA" id="ARBA00023163"/>
    </source>
</evidence>
<keyword evidence="4 7" id="KW-0805">Transcription regulation</keyword>
<evidence type="ECO:0000256" key="4">
    <source>
        <dbReference type="ARBA" id="ARBA00023015"/>
    </source>
</evidence>
<dbReference type="AlphaFoldDB" id="A0A1M6GSQ2"/>
<feature type="domain" description="SpoVT-AbrB" evidence="8">
    <location>
        <begin position="100"/>
        <end position="147"/>
    </location>
</feature>
<dbReference type="PROSITE" id="PS51740">
    <property type="entry name" value="SPOVT_ABRB"/>
    <property type="match status" value="2"/>
</dbReference>
<dbReference type="InterPro" id="IPR037914">
    <property type="entry name" value="SpoVT-AbrB_sf"/>
</dbReference>
<keyword evidence="10" id="KW-1185">Reference proteome</keyword>
<dbReference type="InterPro" id="IPR038619">
    <property type="entry name" value="MraZ_sf"/>
</dbReference>
<evidence type="ECO:0000313" key="10">
    <source>
        <dbReference type="Proteomes" id="UP000184292"/>
    </source>
</evidence>
<dbReference type="PANTHER" id="PTHR34701:SF1">
    <property type="entry name" value="TRANSCRIPTIONAL REGULATOR MRAZ"/>
    <property type="match status" value="1"/>
</dbReference>
<dbReference type="CDD" id="cd16320">
    <property type="entry name" value="MraZ_N"/>
    <property type="match status" value="1"/>
</dbReference>
<keyword evidence="2 7" id="KW-0963">Cytoplasm</keyword>
<dbReference type="InterPro" id="IPR003444">
    <property type="entry name" value="MraZ"/>
</dbReference>
<evidence type="ECO:0000256" key="3">
    <source>
        <dbReference type="ARBA" id="ARBA00022737"/>
    </source>
</evidence>
<dbReference type="GO" id="GO:0000976">
    <property type="term" value="F:transcription cis-regulatory region binding"/>
    <property type="evidence" value="ECO:0007669"/>
    <property type="project" value="TreeGrafter"/>
</dbReference>
<dbReference type="GO" id="GO:0005737">
    <property type="term" value="C:cytoplasm"/>
    <property type="evidence" value="ECO:0007669"/>
    <property type="project" value="UniProtKB-UniRule"/>
</dbReference>
<dbReference type="Proteomes" id="UP000184292">
    <property type="component" value="Unassembled WGS sequence"/>
</dbReference>
<dbReference type="GO" id="GO:0009295">
    <property type="term" value="C:nucleoid"/>
    <property type="evidence" value="ECO:0007669"/>
    <property type="project" value="UniProtKB-SubCell"/>
</dbReference>
<evidence type="ECO:0000313" key="9">
    <source>
        <dbReference type="EMBL" id="SHJ12916.1"/>
    </source>
</evidence>
<dbReference type="InterPro" id="IPR035642">
    <property type="entry name" value="MraZ_N"/>
</dbReference>
<dbReference type="SUPFAM" id="SSF89447">
    <property type="entry name" value="AbrB/MazE/MraZ-like"/>
    <property type="match status" value="1"/>
</dbReference>
<protein>
    <recommendedName>
        <fullName evidence="1 7">Transcriptional regulator MraZ</fullName>
    </recommendedName>
</protein>
<comment type="subunit">
    <text evidence="7">Forms oligomers.</text>
</comment>
<dbReference type="STRING" id="1447782.SAMN05444417_2899"/>
<evidence type="ECO:0000256" key="2">
    <source>
        <dbReference type="ARBA" id="ARBA00022490"/>
    </source>
</evidence>
<dbReference type="Gene3D" id="3.40.1550.20">
    <property type="entry name" value="Transcriptional regulator MraZ domain"/>
    <property type="match status" value="1"/>
</dbReference>
<comment type="similarity">
    <text evidence="7">Belongs to the MraZ family.</text>
</comment>
<gene>
    <name evidence="7" type="primary">mraZ</name>
    <name evidence="9" type="ORF">SAMN05444417_2899</name>
</gene>
<evidence type="ECO:0000256" key="1">
    <source>
        <dbReference type="ARBA" id="ARBA00013860"/>
    </source>
</evidence>
<evidence type="ECO:0000256" key="7">
    <source>
        <dbReference type="HAMAP-Rule" id="MF_01008"/>
    </source>
</evidence>
<accession>A0A1M6GSQ2</accession>
<sequence length="180" mass="20070">MASAHFTGQFPMKIDGKGRMSIPAKFRDVLQAKDPEYLKAVAEGNAKAQPSFQLIYSPHLETHLEAYSMDGYDRVVESIEEMEAGSEEQEIAMATLANFSETIEIMDAGRIILPKSIRERAGFDMDKGEELMLTGSVTHFRIYTMPAWENYQVELTRKLAARGAGFNPMTLTNRKKGAAA</sequence>
<feature type="domain" description="SpoVT-AbrB" evidence="8">
    <location>
        <begin position="9"/>
        <end position="53"/>
    </location>
</feature>
<keyword evidence="5 7" id="KW-0238">DNA-binding</keyword>
<evidence type="ECO:0000259" key="8">
    <source>
        <dbReference type="PROSITE" id="PS51740"/>
    </source>
</evidence>
<organism evidence="9 10">
    <name type="scientific">Wenxinia saemankumensis</name>
    <dbReference type="NCBI Taxonomy" id="1447782"/>
    <lineage>
        <taxon>Bacteria</taxon>
        <taxon>Pseudomonadati</taxon>
        <taxon>Pseudomonadota</taxon>
        <taxon>Alphaproteobacteria</taxon>
        <taxon>Rhodobacterales</taxon>
        <taxon>Roseobacteraceae</taxon>
        <taxon>Wenxinia</taxon>
    </lineage>
</organism>
<dbReference type="GO" id="GO:0003700">
    <property type="term" value="F:DNA-binding transcription factor activity"/>
    <property type="evidence" value="ECO:0007669"/>
    <property type="project" value="UniProtKB-UniRule"/>
</dbReference>
<reference evidence="9 10" key="1">
    <citation type="submission" date="2016-11" db="EMBL/GenBank/DDBJ databases">
        <authorList>
            <person name="Jaros S."/>
            <person name="Januszkiewicz K."/>
            <person name="Wedrychowicz H."/>
        </authorList>
    </citation>
    <scope>NUCLEOTIDE SEQUENCE [LARGE SCALE GENOMIC DNA]</scope>
    <source>
        <strain evidence="9 10">DSM 100565</strain>
    </source>
</reference>
<dbReference type="Pfam" id="PF02381">
    <property type="entry name" value="MraZ"/>
    <property type="match status" value="1"/>
</dbReference>